<feature type="compositionally biased region" description="Basic and acidic residues" evidence="1">
    <location>
        <begin position="160"/>
        <end position="179"/>
    </location>
</feature>
<dbReference type="Proteomes" id="UP000242457">
    <property type="component" value="Unassembled WGS sequence"/>
</dbReference>
<dbReference type="InterPro" id="IPR042770">
    <property type="entry name" value="RWDD4"/>
</dbReference>
<dbReference type="InterPro" id="IPR006575">
    <property type="entry name" value="RWD_dom"/>
</dbReference>
<dbReference type="EMBL" id="KZ288300">
    <property type="protein sequence ID" value="PBC28883.1"/>
    <property type="molecule type" value="Genomic_DNA"/>
</dbReference>
<protein>
    <submittedName>
        <fullName evidence="3">RWD domain-containingA</fullName>
    </submittedName>
</protein>
<dbReference type="STRING" id="94128.A0A2A3EAT8"/>
<dbReference type="OrthoDB" id="10045773at2759"/>
<dbReference type="CDD" id="cd23817">
    <property type="entry name" value="RWD-RWDD4"/>
    <property type="match status" value="1"/>
</dbReference>
<feature type="compositionally biased region" description="Polar residues" evidence="1">
    <location>
        <begin position="181"/>
        <end position="192"/>
    </location>
</feature>
<dbReference type="InterPro" id="IPR016135">
    <property type="entry name" value="UBQ-conjugating_enzyme/RWD"/>
</dbReference>
<feature type="region of interest" description="Disordered" evidence="1">
    <location>
        <begin position="136"/>
        <end position="192"/>
    </location>
</feature>
<dbReference type="SUPFAM" id="SSF54495">
    <property type="entry name" value="UBC-like"/>
    <property type="match status" value="1"/>
</dbReference>
<evidence type="ECO:0000313" key="4">
    <source>
        <dbReference type="Proteomes" id="UP000242457"/>
    </source>
</evidence>
<gene>
    <name evidence="3" type="ORF">APICC_03544</name>
</gene>
<feature type="compositionally biased region" description="Basic and acidic residues" evidence="1">
    <location>
        <begin position="136"/>
        <end position="151"/>
    </location>
</feature>
<dbReference type="PROSITE" id="PS50908">
    <property type="entry name" value="RWD"/>
    <property type="match status" value="1"/>
</dbReference>
<sequence length="192" mass="22415">MSDAELQEEEREVLLSIYDGDPAFKQLTPTTFQYKYGEDNDMKSFLLEISWGTTYPSERPTINMNTFYNKHIVQEVKDKVVQHLKAEADQWLGSAMTYTLFQSIQEHFTELISAQPDTVVDLNSQINQLKITDEHQKLEETTKKPKKEHLTKAQKRRQWNKADGKGEKPRGWDWVDIVKHLSQTGPKQEQES</sequence>
<organism evidence="3 4">
    <name type="scientific">Apis cerana cerana</name>
    <name type="common">Oriental honeybee</name>
    <dbReference type="NCBI Taxonomy" id="94128"/>
    <lineage>
        <taxon>Eukaryota</taxon>
        <taxon>Metazoa</taxon>
        <taxon>Ecdysozoa</taxon>
        <taxon>Arthropoda</taxon>
        <taxon>Hexapoda</taxon>
        <taxon>Insecta</taxon>
        <taxon>Pterygota</taxon>
        <taxon>Neoptera</taxon>
        <taxon>Endopterygota</taxon>
        <taxon>Hymenoptera</taxon>
        <taxon>Apocrita</taxon>
        <taxon>Aculeata</taxon>
        <taxon>Apoidea</taxon>
        <taxon>Anthophila</taxon>
        <taxon>Apidae</taxon>
        <taxon>Apis</taxon>
    </lineage>
</organism>
<feature type="domain" description="RWD" evidence="2">
    <location>
        <begin position="9"/>
        <end position="111"/>
    </location>
</feature>
<evidence type="ECO:0000259" key="2">
    <source>
        <dbReference type="PROSITE" id="PS50908"/>
    </source>
</evidence>
<dbReference type="PANTHER" id="PTHR21275:SF1">
    <property type="entry name" value="RWD DOMAIN-CONTAINING PROTEIN 4"/>
    <property type="match status" value="1"/>
</dbReference>
<dbReference type="AlphaFoldDB" id="A0A2A3EAT8"/>
<keyword evidence="4" id="KW-1185">Reference proteome</keyword>
<name>A0A2A3EAT8_APICC</name>
<dbReference type="PANTHER" id="PTHR21275">
    <property type="entry name" value="RWD DOMAIN-CONTAINING PROTEIN 4"/>
    <property type="match status" value="1"/>
</dbReference>
<evidence type="ECO:0000313" key="3">
    <source>
        <dbReference type="EMBL" id="PBC28883.1"/>
    </source>
</evidence>
<reference evidence="3 4" key="1">
    <citation type="submission" date="2014-07" db="EMBL/GenBank/DDBJ databases">
        <title>Genomic and transcriptomic analysis on Apis cerana provide comprehensive insights into honey bee biology.</title>
        <authorList>
            <person name="Diao Q."/>
            <person name="Sun L."/>
            <person name="Zheng H."/>
            <person name="Zheng H."/>
            <person name="Xu S."/>
            <person name="Wang S."/>
            <person name="Zeng Z."/>
            <person name="Hu F."/>
            <person name="Su S."/>
            <person name="Wu J."/>
        </authorList>
    </citation>
    <scope>NUCLEOTIDE SEQUENCE [LARGE SCALE GENOMIC DNA]</scope>
    <source>
        <tissue evidence="3">Pupae without intestine</tissue>
    </source>
</reference>
<evidence type="ECO:0000256" key="1">
    <source>
        <dbReference type="SAM" id="MobiDB-lite"/>
    </source>
</evidence>
<dbReference type="Gene3D" id="3.10.110.10">
    <property type="entry name" value="Ubiquitin Conjugating Enzyme"/>
    <property type="match status" value="1"/>
</dbReference>
<accession>A0A2A3EAT8</accession>
<dbReference type="SMART" id="SM00591">
    <property type="entry name" value="RWD"/>
    <property type="match status" value="1"/>
</dbReference>
<proteinExistence type="predicted"/>
<dbReference type="Pfam" id="PF05773">
    <property type="entry name" value="RWD"/>
    <property type="match status" value="1"/>
</dbReference>